<evidence type="ECO:0000313" key="2">
    <source>
        <dbReference type="Proteomes" id="UP000330807"/>
    </source>
</evidence>
<dbReference type="AlphaFoldDB" id="A0A5K1J602"/>
<gene>
    <name evidence="1" type="ORF">LMKDKBCB_01980</name>
</gene>
<protein>
    <submittedName>
        <fullName evidence="1">Uncharacterized protein</fullName>
    </submittedName>
</protein>
<sequence length="186" mass="21063">MATSTLDSFMSLLLGRFDNREQFEAKRAAGEVFPFARHVNTACNDKILGLPADFPGVFMIEESYYETDGKKSSSPHLFLFTEESEGVLLTSYDAPEGNDKRTLSYDTMVPAEYASLKESGKFVPALYRERDGVWEGGSDSMFTPTMKFHLFERFSADALEVTETMEVNGRRVFGFDDPIVYHRVQD</sequence>
<accession>A0A5K1J602</accession>
<dbReference type="Proteomes" id="UP000330807">
    <property type="component" value="Unassembled WGS sequence"/>
</dbReference>
<reference evidence="1 2" key="1">
    <citation type="submission" date="2019-10" db="EMBL/GenBank/DDBJ databases">
        <authorList>
            <person name="Wolf R A."/>
        </authorList>
    </citation>
    <scope>NUCLEOTIDE SEQUENCE [LARGE SCALE GENOMIC DNA]</scope>
    <source>
        <strain evidence="1">Collinsella_aerofaciens_AK_138A</strain>
    </source>
</reference>
<proteinExistence type="predicted"/>
<name>A0A5K1J602_9ACTN</name>
<organism evidence="1 2">
    <name type="scientific">Collinsella aerofaciens</name>
    <dbReference type="NCBI Taxonomy" id="74426"/>
    <lineage>
        <taxon>Bacteria</taxon>
        <taxon>Bacillati</taxon>
        <taxon>Actinomycetota</taxon>
        <taxon>Coriobacteriia</taxon>
        <taxon>Coriobacteriales</taxon>
        <taxon>Coriobacteriaceae</taxon>
        <taxon>Collinsella</taxon>
    </lineage>
</organism>
<dbReference type="RefSeq" id="WP_156063701.1">
    <property type="nucleotide sequence ID" value="NZ_CABWIH010000039.1"/>
</dbReference>
<dbReference type="EMBL" id="CABWIH010000039">
    <property type="protein sequence ID" value="VWL98383.1"/>
    <property type="molecule type" value="Genomic_DNA"/>
</dbReference>
<evidence type="ECO:0000313" key="1">
    <source>
        <dbReference type="EMBL" id="VWL98383.1"/>
    </source>
</evidence>